<evidence type="ECO:0000256" key="6">
    <source>
        <dbReference type="ARBA" id="ARBA00022989"/>
    </source>
</evidence>
<evidence type="ECO:0000256" key="4">
    <source>
        <dbReference type="ARBA" id="ARBA00022692"/>
    </source>
</evidence>
<comment type="caution">
    <text evidence="10">The sequence shown here is derived from an EMBL/GenBank/DDBJ whole genome shotgun (WGS) entry which is preliminary data.</text>
</comment>
<keyword evidence="6" id="KW-1133">Transmembrane helix</keyword>
<keyword evidence="1" id="KW-1003">Cell membrane</keyword>
<dbReference type="Proteomes" id="UP000177690">
    <property type="component" value="Unassembled WGS sequence"/>
</dbReference>
<accession>A0A1G1ZWK6</accession>
<gene>
    <name evidence="10" type="ORF">A3I24_03630</name>
</gene>
<evidence type="ECO:0000256" key="2">
    <source>
        <dbReference type="ARBA" id="ARBA00022676"/>
    </source>
</evidence>
<dbReference type="STRING" id="1798409.A3I24_03630"/>
<evidence type="ECO:0000259" key="9">
    <source>
        <dbReference type="Pfam" id="PF08241"/>
    </source>
</evidence>
<protein>
    <recommendedName>
        <fullName evidence="12">Glycosyltransferase 2-like domain-containing protein</fullName>
    </recommendedName>
</protein>
<feature type="domain" description="Glycosyltransferase 2-like" evidence="8">
    <location>
        <begin position="8"/>
        <end position="149"/>
    </location>
</feature>
<dbReference type="InterPro" id="IPR001173">
    <property type="entry name" value="Glyco_trans_2-like"/>
</dbReference>
<evidence type="ECO:0008006" key="12">
    <source>
        <dbReference type="Google" id="ProtNLM"/>
    </source>
</evidence>
<dbReference type="GO" id="GO:0008757">
    <property type="term" value="F:S-adenosylmethionine-dependent methyltransferase activity"/>
    <property type="evidence" value="ECO:0007669"/>
    <property type="project" value="InterPro"/>
</dbReference>
<dbReference type="CDD" id="cd02440">
    <property type="entry name" value="AdoMet_MTases"/>
    <property type="match status" value="1"/>
</dbReference>
<dbReference type="Gene3D" id="3.40.50.150">
    <property type="entry name" value="Vaccinia Virus protein VP39"/>
    <property type="match status" value="1"/>
</dbReference>
<dbReference type="Gene3D" id="3.90.550.10">
    <property type="entry name" value="Spore Coat Polysaccharide Biosynthesis Protein SpsA, Chain A"/>
    <property type="match status" value="1"/>
</dbReference>
<dbReference type="Pfam" id="PF08241">
    <property type="entry name" value="Methyltransf_11"/>
    <property type="match status" value="1"/>
</dbReference>
<evidence type="ECO:0000256" key="1">
    <source>
        <dbReference type="ARBA" id="ARBA00022475"/>
    </source>
</evidence>
<dbReference type="GO" id="GO:0099621">
    <property type="term" value="F:undecaprenyl-phosphate 4-deoxy-4-formamido-L-arabinose transferase activity"/>
    <property type="evidence" value="ECO:0007669"/>
    <property type="project" value="TreeGrafter"/>
</dbReference>
<dbReference type="PANTHER" id="PTHR48090:SF3">
    <property type="entry name" value="UNDECAPRENYL-PHOSPHATE 4-DEOXY-4-FORMAMIDO-L-ARABINOSE TRANSFERASE"/>
    <property type="match status" value="1"/>
</dbReference>
<feature type="domain" description="Methyltransferase type 11" evidence="9">
    <location>
        <begin position="254"/>
        <end position="343"/>
    </location>
</feature>
<dbReference type="CDD" id="cd04179">
    <property type="entry name" value="DPM_DPG-synthase_like"/>
    <property type="match status" value="1"/>
</dbReference>
<evidence type="ECO:0000256" key="7">
    <source>
        <dbReference type="ARBA" id="ARBA00023136"/>
    </source>
</evidence>
<keyword evidence="5" id="KW-0448">Lipopolysaccharide biosynthesis</keyword>
<proteinExistence type="predicted"/>
<dbReference type="PANTHER" id="PTHR48090">
    <property type="entry name" value="UNDECAPRENYL-PHOSPHATE 4-DEOXY-4-FORMAMIDO-L-ARABINOSE TRANSFERASE-RELATED"/>
    <property type="match status" value="1"/>
</dbReference>
<dbReference type="InterPro" id="IPR029063">
    <property type="entry name" value="SAM-dependent_MTases_sf"/>
</dbReference>
<keyword evidence="3" id="KW-0808">Transferase</keyword>
<dbReference type="SUPFAM" id="SSF53448">
    <property type="entry name" value="Nucleotide-diphospho-sugar transferases"/>
    <property type="match status" value="1"/>
</dbReference>
<evidence type="ECO:0000256" key="5">
    <source>
        <dbReference type="ARBA" id="ARBA00022985"/>
    </source>
</evidence>
<organism evidence="10 11">
    <name type="scientific">Candidatus Harrisonbacteria bacterium RIFCSPLOWO2_02_FULL_41_13b</name>
    <dbReference type="NCBI Taxonomy" id="1798409"/>
    <lineage>
        <taxon>Bacteria</taxon>
        <taxon>Candidatus Harrisoniibacteriota</taxon>
    </lineage>
</organism>
<dbReference type="InterPro" id="IPR013216">
    <property type="entry name" value="Methyltransf_11"/>
</dbReference>
<evidence type="ECO:0000259" key="8">
    <source>
        <dbReference type="Pfam" id="PF00535"/>
    </source>
</evidence>
<keyword evidence="2" id="KW-0328">Glycosyltransferase</keyword>
<keyword evidence="7" id="KW-0472">Membrane</keyword>
<evidence type="ECO:0000256" key="3">
    <source>
        <dbReference type="ARBA" id="ARBA00022679"/>
    </source>
</evidence>
<dbReference type="Pfam" id="PF00535">
    <property type="entry name" value="Glycos_transf_2"/>
    <property type="match status" value="1"/>
</dbReference>
<dbReference type="SUPFAM" id="SSF53335">
    <property type="entry name" value="S-adenosyl-L-methionine-dependent methyltransferases"/>
    <property type="match status" value="1"/>
</dbReference>
<dbReference type="GO" id="GO:0005886">
    <property type="term" value="C:plasma membrane"/>
    <property type="evidence" value="ECO:0007669"/>
    <property type="project" value="TreeGrafter"/>
</dbReference>
<name>A0A1G1ZWK6_9BACT</name>
<evidence type="ECO:0000313" key="11">
    <source>
        <dbReference type="Proteomes" id="UP000177690"/>
    </source>
</evidence>
<reference evidence="10 11" key="1">
    <citation type="journal article" date="2016" name="Nat. Commun.">
        <title>Thousands of microbial genomes shed light on interconnected biogeochemical processes in an aquifer system.</title>
        <authorList>
            <person name="Anantharaman K."/>
            <person name="Brown C.T."/>
            <person name="Hug L.A."/>
            <person name="Sharon I."/>
            <person name="Castelle C.J."/>
            <person name="Probst A.J."/>
            <person name="Thomas B.C."/>
            <person name="Singh A."/>
            <person name="Wilkins M.J."/>
            <person name="Karaoz U."/>
            <person name="Brodie E.L."/>
            <person name="Williams K.H."/>
            <person name="Hubbard S.S."/>
            <person name="Banfield J.F."/>
        </authorList>
    </citation>
    <scope>NUCLEOTIDE SEQUENCE [LARGE SCALE GENOMIC DNA]</scope>
</reference>
<keyword evidence="4" id="KW-0812">Transmembrane</keyword>
<dbReference type="InterPro" id="IPR029044">
    <property type="entry name" value="Nucleotide-diphossugar_trans"/>
</dbReference>
<dbReference type="AlphaFoldDB" id="A0A1G1ZWK6"/>
<dbReference type="InterPro" id="IPR050256">
    <property type="entry name" value="Glycosyltransferase_2"/>
</dbReference>
<evidence type="ECO:0000313" key="10">
    <source>
        <dbReference type="EMBL" id="OGY68257.1"/>
    </source>
</evidence>
<dbReference type="EMBL" id="MHJL01000003">
    <property type="protein sequence ID" value="OGY68257.1"/>
    <property type="molecule type" value="Genomic_DNA"/>
</dbReference>
<sequence>MIFEAKRVAEKLTSDFEIIVIDDGSIDGSRELLLDLQSKNKIPQLKLVLHKKNRGYGGALRSGFEAATKELVFYTDGDAQYDIRELPLLWEGLADDIDIVNGYKIRRVDPIHRIIIGFVYQHVMRWVFWMPIKDPDCDFRLIRRKVFEHIELTSNTGTITIELVKKIQSAGFRFAEVGVSHYFRTYGNSQFFNFKRVAATLWRLLFLWIDLMILSIIKRPAMSIVLRKIVEINFKEQKSIIQNHFVSSSSDMILDLGCGTGEFSPYFPKNKYIGVDIDPKNIQYAIKKYKKSFSVADGKCLPFADNFFTKVLVVGVFHHLSDDDSRGVAKEIKRVLQSDGEALIMEDTKNSAWLTRIMQRLDQGNYIRTGEEWKTFWGKHFTIKKMWTLKSGVSFYSAFLLINEKK</sequence>
<dbReference type="GO" id="GO:0009103">
    <property type="term" value="P:lipopolysaccharide biosynthetic process"/>
    <property type="evidence" value="ECO:0007669"/>
    <property type="project" value="UniProtKB-KW"/>
</dbReference>